<dbReference type="InterPro" id="IPR036388">
    <property type="entry name" value="WH-like_DNA-bd_sf"/>
</dbReference>
<dbReference type="InterPro" id="IPR050679">
    <property type="entry name" value="Bact_HTH_transcr_reg"/>
</dbReference>
<keyword evidence="1" id="KW-0805">Transcription regulation</keyword>
<dbReference type="InterPro" id="IPR036390">
    <property type="entry name" value="WH_DNA-bd_sf"/>
</dbReference>
<reference evidence="5" key="1">
    <citation type="journal article" date="2021" name="PeerJ">
        <title>Extensive microbial diversity within the chicken gut microbiome revealed by metagenomics and culture.</title>
        <authorList>
            <person name="Gilroy R."/>
            <person name="Ravi A."/>
            <person name="Getino M."/>
            <person name="Pursley I."/>
            <person name="Horton D.L."/>
            <person name="Alikhan N.F."/>
            <person name="Baker D."/>
            <person name="Gharbi K."/>
            <person name="Hall N."/>
            <person name="Watson M."/>
            <person name="Adriaenssens E.M."/>
            <person name="Foster-Nyarko E."/>
            <person name="Jarju S."/>
            <person name="Secka A."/>
            <person name="Antonio M."/>
            <person name="Oren A."/>
            <person name="Chaudhuri R.R."/>
            <person name="La Ragione R."/>
            <person name="Hildebrand F."/>
            <person name="Pallen M.J."/>
        </authorList>
    </citation>
    <scope>NUCLEOTIDE SEQUENCE</scope>
    <source>
        <strain evidence="5">ChiBcec21-2208</strain>
    </source>
</reference>
<keyword evidence="2" id="KW-0238">DNA-binding</keyword>
<dbReference type="Gene3D" id="3.40.1410.10">
    <property type="entry name" value="Chorismate lyase-like"/>
    <property type="match status" value="1"/>
</dbReference>
<dbReference type="EMBL" id="DYVE01000083">
    <property type="protein sequence ID" value="HJG27659.1"/>
    <property type="molecule type" value="Genomic_DNA"/>
</dbReference>
<comment type="caution">
    <text evidence="5">The sequence shown here is derived from an EMBL/GenBank/DDBJ whole genome shotgun (WGS) entry which is preliminary data.</text>
</comment>
<dbReference type="GO" id="GO:0003677">
    <property type="term" value="F:DNA binding"/>
    <property type="evidence" value="ECO:0007669"/>
    <property type="project" value="UniProtKB-KW"/>
</dbReference>
<dbReference type="SUPFAM" id="SSF64288">
    <property type="entry name" value="Chorismate lyase-like"/>
    <property type="match status" value="1"/>
</dbReference>
<evidence type="ECO:0000259" key="4">
    <source>
        <dbReference type="PROSITE" id="PS50949"/>
    </source>
</evidence>
<dbReference type="GO" id="GO:0045892">
    <property type="term" value="P:negative regulation of DNA-templated transcription"/>
    <property type="evidence" value="ECO:0007669"/>
    <property type="project" value="TreeGrafter"/>
</dbReference>
<dbReference type="Pfam" id="PF00392">
    <property type="entry name" value="GntR"/>
    <property type="match status" value="1"/>
</dbReference>
<organism evidence="5 6">
    <name type="scientific">Subdoligranulum variabile</name>
    <dbReference type="NCBI Taxonomy" id="214851"/>
    <lineage>
        <taxon>Bacteria</taxon>
        <taxon>Bacillati</taxon>
        <taxon>Bacillota</taxon>
        <taxon>Clostridia</taxon>
        <taxon>Eubacteriales</taxon>
        <taxon>Oscillospiraceae</taxon>
        <taxon>Subdoligranulum</taxon>
    </lineage>
</organism>
<dbReference type="PANTHER" id="PTHR44846:SF1">
    <property type="entry name" value="MANNOSYL-D-GLYCERATE TRANSPORT_METABOLISM SYSTEM REPRESSOR MNGR-RELATED"/>
    <property type="match status" value="1"/>
</dbReference>
<evidence type="ECO:0000313" key="6">
    <source>
        <dbReference type="Proteomes" id="UP000782880"/>
    </source>
</evidence>
<dbReference type="AlphaFoldDB" id="A0A921IIB3"/>
<dbReference type="Proteomes" id="UP000782880">
    <property type="component" value="Unassembled WGS sequence"/>
</dbReference>
<dbReference type="PRINTS" id="PR00035">
    <property type="entry name" value="HTHGNTR"/>
</dbReference>
<sequence length="240" mass="26861">MAKALHEQAAEYIRSRVQSGEYPVGSQIPTENELCTLLGVSRPTLRQALDTLAREGCLLRIKGKGTFVTEPKVTHESTSFITGYRAESERNHRTMRTRVLDMALERAPEAVARALELPAGAKVTRLVRLRHLEGYHNNAPVLYTTLYVPHKLFPDMAELDFTDLSFYDVLASRGLEVRHASRQLEVVPPPAEVAARLEISPFEPTIFITSTGRTGAGQCIEYTESYYPAGSSRFLIEINR</sequence>
<accession>A0A921IIB3</accession>
<reference evidence="5" key="2">
    <citation type="submission" date="2021-09" db="EMBL/GenBank/DDBJ databases">
        <authorList>
            <person name="Gilroy R."/>
        </authorList>
    </citation>
    <scope>NUCLEOTIDE SEQUENCE</scope>
    <source>
        <strain evidence="5">ChiBcec21-2208</strain>
    </source>
</reference>
<dbReference type="PANTHER" id="PTHR44846">
    <property type="entry name" value="MANNOSYL-D-GLYCERATE TRANSPORT/METABOLISM SYSTEM REPRESSOR MNGR-RELATED"/>
    <property type="match status" value="1"/>
</dbReference>
<evidence type="ECO:0000256" key="1">
    <source>
        <dbReference type="ARBA" id="ARBA00023015"/>
    </source>
</evidence>
<name>A0A921IIB3_9FIRM</name>
<dbReference type="Gene3D" id="1.10.10.10">
    <property type="entry name" value="Winged helix-like DNA-binding domain superfamily/Winged helix DNA-binding domain"/>
    <property type="match status" value="1"/>
</dbReference>
<dbReference type="CDD" id="cd07377">
    <property type="entry name" value="WHTH_GntR"/>
    <property type="match status" value="1"/>
</dbReference>
<dbReference type="FunFam" id="1.10.10.10:FF:000079">
    <property type="entry name" value="GntR family transcriptional regulator"/>
    <property type="match status" value="1"/>
</dbReference>
<dbReference type="InterPro" id="IPR011663">
    <property type="entry name" value="UTRA"/>
</dbReference>
<dbReference type="SMART" id="SM00866">
    <property type="entry name" value="UTRA"/>
    <property type="match status" value="1"/>
</dbReference>
<keyword evidence="3" id="KW-0804">Transcription</keyword>
<dbReference type="SUPFAM" id="SSF46785">
    <property type="entry name" value="Winged helix' DNA-binding domain"/>
    <property type="match status" value="1"/>
</dbReference>
<dbReference type="InterPro" id="IPR000524">
    <property type="entry name" value="Tscrpt_reg_HTH_GntR"/>
</dbReference>
<feature type="domain" description="HTH gntR-type" evidence="4">
    <location>
        <begin position="3"/>
        <end position="71"/>
    </location>
</feature>
<gene>
    <name evidence="5" type="ORF">K8V20_03315</name>
</gene>
<dbReference type="SMART" id="SM00345">
    <property type="entry name" value="HTH_GNTR"/>
    <property type="match status" value="1"/>
</dbReference>
<protein>
    <submittedName>
        <fullName evidence="5">GntR family transcriptional regulator</fullName>
    </submittedName>
</protein>
<dbReference type="InterPro" id="IPR028978">
    <property type="entry name" value="Chorismate_lyase_/UTRA_dom_sf"/>
</dbReference>
<evidence type="ECO:0000313" key="5">
    <source>
        <dbReference type="EMBL" id="HJG27659.1"/>
    </source>
</evidence>
<dbReference type="PROSITE" id="PS50949">
    <property type="entry name" value="HTH_GNTR"/>
    <property type="match status" value="1"/>
</dbReference>
<dbReference type="Pfam" id="PF07702">
    <property type="entry name" value="UTRA"/>
    <property type="match status" value="1"/>
</dbReference>
<proteinExistence type="predicted"/>
<evidence type="ECO:0000256" key="3">
    <source>
        <dbReference type="ARBA" id="ARBA00023163"/>
    </source>
</evidence>
<evidence type="ECO:0000256" key="2">
    <source>
        <dbReference type="ARBA" id="ARBA00023125"/>
    </source>
</evidence>
<dbReference type="GO" id="GO:0003700">
    <property type="term" value="F:DNA-binding transcription factor activity"/>
    <property type="evidence" value="ECO:0007669"/>
    <property type="project" value="InterPro"/>
</dbReference>